<dbReference type="GO" id="GO:0016887">
    <property type="term" value="F:ATP hydrolysis activity"/>
    <property type="evidence" value="ECO:0007669"/>
    <property type="project" value="InterPro"/>
</dbReference>
<comment type="caution">
    <text evidence="7">The sequence shown here is derived from an EMBL/GenBank/DDBJ whole genome shotgun (WGS) entry which is preliminary data.</text>
</comment>
<keyword evidence="2" id="KW-0813">Transport</keyword>
<dbReference type="Gene3D" id="3.40.50.300">
    <property type="entry name" value="P-loop containing nucleotide triphosphate hydrolases"/>
    <property type="match status" value="1"/>
</dbReference>
<protein>
    <submittedName>
        <fullName evidence="7">Zinc transport system ATP-binding protein</fullName>
    </submittedName>
</protein>
<dbReference type="RefSeq" id="WP_208092588.1">
    <property type="nucleotide sequence ID" value="NZ_VNHW01000006.1"/>
</dbReference>
<feature type="domain" description="ABC transporter" evidence="6">
    <location>
        <begin position="20"/>
        <end position="254"/>
    </location>
</feature>
<comment type="similarity">
    <text evidence="1">Belongs to the ABC transporter superfamily.</text>
</comment>
<dbReference type="Pfam" id="PF00005">
    <property type="entry name" value="ABC_tran"/>
    <property type="match status" value="1"/>
</dbReference>
<dbReference type="Proteomes" id="UP000322499">
    <property type="component" value="Unassembled WGS sequence"/>
</dbReference>
<gene>
    <name evidence="7" type="ORF">BD833_106132</name>
</gene>
<evidence type="ECO:0000256" key="4">
    <source>
        <dbReference type="ARBA" id="ARBA00022840"/>
    </source>
</evidence>
<keyword evidence="8" id="KW-1185">Reference proteome</keyword>
<organism evidence="7 8">
    <name type="scientific">Blastococcus xanthinilyticus</name>
    <dbReference type="NCBI Taxonomy" id="1564164"/>
    <lineage>
        <taxon>Bacteria</taxon>
        <taxon>Bacillati</taxon>
        <taxon>Actinomycetota</taxon>
        <taxon>Actinomycetes</taxon>
        <taxon>Geodermatophilales</taxon>
        <taxon>Geodermatophilaceae</taxon>
        <taxon>Blastococcus</taxon>
    </lineage>
</organism>
<keyword evidence="3" id="KW-0547">Nucleotide-binding</keyword>
<feature type="region of interest" description="Disordered" evidence="5">
    <location>
        <begin position="243"/>
        <end position="283"/>
    </location>
</feature>
<dbReference type="InterPro" id="IPR017871">
    <property type="entry name" value="ABC_transporter-like_CS"/>
</dbReference>
<evidence type="ECO:0000259" key="6">
    <source>
        <dbReference type="PROSITE" id="PS50893"/>
    </source>
</evidence>
<dbReference type="PANTHER" id="PTHR42734">
    <property type="entry name" value="METAL TRANSPORT SYSTEM ATP-BINDING PROTEIN TM_0124-RELATED"/>
    <property type="match status" value="1"/>
</dbReference>
<evidence type="ECO:0000256" key="3">
    <source>
        <dbReference type="ARBA" id="ARBA00022741"/>
    </source>
</evidence>
<dbReference type="EMBL" id="VNHW01000006">
    <property type="protein sequence ID" value="TYP87543.1"/>
    <property type="molecule type" value="Genomic_DNA"/>
</dbReference>
<name>A0A5S5CUZ7_9ACTN</name>
<reference evidence="7 8" key="1">
    <citation type="submission" date="2019-07" db="EMBL/GenBank/DDBJ databases">
        <title>Genomic Encyclopedia of Archaeal and Bacterial Type Strains, Phase II (KMG-II): from individual species to whole genera.</title>
        <authorList>
            <person name="Goeker M."/>
        </authorList>
    </citation>
    <scope>NUCLEOTIDE SEQUENCE [LARGE SCALE GENOMIC DNA]</scope>
    <source>
        <strain evidence="7 8">DSM 46842</strain>
    </source>
</reference>
<dbReference type="InterPro" id="IPR027417">
    <property type="entry name" value="P-loop_NTPase"/>
</dbReference>
<dbReference type="SUPFAM" id="SSF52540">
    <property type="entry name" value="P-loop containing nucleoside triphosphate hydrolases"/>
    <property type="match status" value="1"/>
</dbReference>
<dbReference type="PROSITE" id="PS00211">
    <property type="entry name" value="ABC_TRANSPORTER_1"/>
    <property type="match status" value="1"/>
</dbReference>
<dbReference type="PROSITE" id="PS50893">
    <property type="entry name" value="ABC_TRANSPORTER_2"/>
    <property type="match status" value="1"/>
</dbReference>
<dbReference type="InterPro" id="IPR050153">
    <property type="entry name" value="Metal_Ion_Import_ABC"/>
</dbReference>
<evidence type="ECO:0000256" key="5">
    <source>
        <dbReference type="SAM" id="MobiDB-lite"/>
    </source>
</evidence>
<feature type="region of interest" description="Disordered" evidence="5">
    <location>
        <begin position="1"/>
        <end position="21"/>
    </location>
</feature>
<keyword evidence="4 7" id="KW-0067">ATP-binding</keyword>
<accession>A0A5S5CUZ7</accession>
<dbReference type="PANTHER" id="PTHR42734:SF5">
    <property type="entry name" value="IRON TRANSPORT SYSTEM ATP-BINDING PROTEIN HI_0361-RELATED"/>
    <property type="match status" value="1"/>
</dbReference>
<dbReference type="AlphaFoldDB" id="A0A5S5CUZ7"/>
<dbReference type="SMART" id="SM00382">
    <property type="entry name" value="AAA"/>
    <property type="match status" value="1"/>
</dbReference>
<dbReference type="InterPro" id="IPR003593">
    <property type="entry name" value="AAA+_ATPase"/>
</dbReference>
<dbReference type="GO" id="GO:0005524">
    <property type="term" value="F:ATP binding"/>
    <property type="evidence" value="ECO:0007669"/>
    <property type="project" value="UniProtKB-KW"/>
</dbReference>
<feature type="compositionally biased region" description="Basic and acidic residues" evidence="5">
    <location>
        <begin position="248"/>
        <end position="261"/>
    </location>
</feature>
<evidence type="ECO:0000313" key="8">
    <source>
        <dbReference type="Proteomes" id="UP000322499"/>
    </source>
</evidence>
<evidence type="ECO:0000256" key="2">
    <source>
        <dbReference type="ARBA" id="ARBA00022448"/>
    </source>
</evidence>
<dbReference type="InterPro" id="IPR003439">
    <property type="entry name" value="ABC_transporter-like_ATP-bd"/>
</dbReference>
<proteinExistence type="inferred from homology"/>
<evidence type="ECO:0000313" key="7">
    <source>
        <dbReference type="EMBL" id="TYP87543.1"/>
    </source>
</evidence>
<sequence length="283" mass="29130">MTGHPLAEQHPTEPDRAPAIGLRGASIGYGDVPVVQDVDLSVRPGEAVAVLGSNGSGKTTLARGLLGLASVLGGDVTVLGAPVGRLRERGRVGYVPQRHTVTGAVPATVREVVGVGRLARRGLLGRPTAADRAAVAEAIAAVGLGDRERDPVASLSGGQQRRVLVARALAAEPELLIMDEPTAGVDAANQETLARVLAEVSAAGTTLLVVTHEAGPLAGVLTRAVVVDHGRIRYDGPLAEAGPLAGDAGHHHPGDAEDRRGTAYRQHQPWTSSRPVHARDGEQ</sequence>
<evidence type="ECO:0000256" key="1">
    <source>
        <dbReference type="ARBA" id="ARBA00005417"/>
    </source>
</evidence>